<protein>
    <submittedName>
        <fullName evidence="2">Uncharacterized protein</fullName>
    </submittedName>
</protein>
<evidence type="ECO:0000313" key="3">
    <source>
        <dbReference type="Proteomes" id="UP000018296"/>
    </source>
</evidence>
<proteinExistence type="predicted"/>
<dbReference type="AlphaFoldDB" id="V6J077"/>
<keyword evidence="1" id="KW-1133">Transmembrane helix</keyword>
<evidence type="ECO:0000256" key="1">
    <source>
        <dbReference type="SAM" id="Phobius"/>
    </source>
</evidence>
<dbReference type="Proteomes" id="UP000018296">
    <property type="component" value="Unassembled WGS sequence"/>
</dbReference>
<organism evidence="2 3">
    <name type="scientific">Sporolactobacillus laevolacticus DSM 442</name>
    <dbReference type="NCBI Taxonomy" id="1395513"/>
    <lineage>
        <taxon>Bacteria</taxon>
        <taxon>Bacillati</taxon>
        <taxon>Bacillota</taxon>
        <taxon>Bacilli</taxon>
        <taxon>Bacillales</taxon>
        <taxon>Sporolactobacillaceae</taxon>
        <taxon>Sporolactobacillus</taxon>
    </lineage>
</organism>
<accession>V6J077</accession>
<gene>
    <name evidence="2" type="ORF">P343_02625</name>
</gene>
<evidence type="ECO:0000313" key="2">
    <source>
        <dbReference type="EMBL" id="EST13217.1"/>
    </source>
</evidence>
<sequence>MDMIDPITLKLLKRFRAIQKNAIMRHKDEMDEKYEQTETCVTLNQIKEWFKYYPWNNVRLTLWQLEKSEMIVQIRSPRVEYTVMDPDSKVFTISGKGWSVLKTYYFKIWLSIVIPILSLGISLAALIIAIFVN</sequence>
<dbReference type="EMBL" id="AWTC01000002">
    <property type="protein sequence ID" value="EST13217.1"/>
    <property type="molecule type" value="Genomic_DNA"/>
</dbReference>
<keyword evidence="3" id="KW-1185">Reference proteome</keyword>
<dbReference type="PATRIC" id="fig|1395513.3.peg.533"/>
<comment type="caution">
    <text evidence="2">The sequence shown here is derived from an EMBL/GenBank/DDBJ whole genome shotgun (WGS) entry which is preliminary data.</text>
</comment>
<dbReference type="RefSeq" id="WP_023508834.1">
    <property type="nucleotide sequence ID" value="NZ_AWTC01000002.1"/>
</dbReference>
<feature type="transmembrane region" description="Helical" evidence="1">
    <location>
        <begin position="108"/>
        <end position="132"/>
    </location>
</feature>
<dbReference type="STRING" id="1395513.P343_02625"/>
<dbReference type="OrthoDB" id="9971395at2"/>
<keyword evidence="1" id="KW-0472">Membrane</keyword>
<name>V6J077_9BACL</name>
<reference evidence="2 3" key="1">
    <citation type="journal article" date="2013" name="Genome Announc.">
        <title>Genome Sequence of Sporolactobacillus laevolacticus DSM442, an Efficient Polymer-Grade D-Lactate Producer from Agricultural Waste Cottonseed as a Nitrogen Source.</title>
        <authorList>
            <person name="Wang H."/>
            <person name="Wang L."/>
            <person name="Ju J."/>
            <person name="Yu B."/>
            <person name="Ma Y."/>
        </authorList>
    </citation>
    <scope>NUCLEOTIDE SEQUENCE [LARGE SCALE GENOMIC DNA]</scope>
    <source>
        <strain evidence="2 3">DSM 442</strain>
    </source>
</reference>
<keyword evidence="1" id="KW-0812">Transmembrane</keyword>